<comment type="caution">
    <text evidence="2">The sequence shown here is derived from an EMBL/GenBank/DDBJ whole genome shotgun (WGS) entry which is preliminary data.</text>
</comment>
<evidence type="ECO:0000313" key="2">
    <source>
        <dbReference type="EMBL" id="OAF68819.1"/>
    </source>
</evidence>
<dbReference type="AlphaFoldDB" id="A0A177B3G4"/>
<dbReference type="EMBL" id="LWCA01000382">
    <property type="protein sequence ID" value="OAF68819.1"/>
    <property type="molecule type" value="Genomic_DNA"/>
</dbReference>
<accession>A0A177B3G4</accession>
<organism evidence="2 3">
    <name type="scientific">Intoshia linei</name>
    <dbReference type="NCBI Taxonomy" id="1819745"/>
    <lineage>
        <taxon>Eukaryota</taxon>
        <taxon>Metazoa</taxon>
        <taxon>Spiralia</taxon>
        <taxon>Lophotrochozoa</taxon>
        <taxon>Mesozoa</taxon>
        <taxon>Orthonectida</taxon>
        <taxon>Rhopaluridae</taxon>
        <taxon>Intoshia</taxon>
    </lineage>
</organism>
<feature type="region of interest" description="Disordered" evidence="1">
    <location>
        <begin position="30"/>
        <end position="63"/>
    </location>
</feature>
<proteinExistence type="predicted"/>
<reference evidence="2 3" key="1">
    <citation type="submission" date="2016-04" db="EMBL/GenBank/DDBJ databases">
        <title>The genome of Intoshia linei affirms orthonectids as highly simplified spiralians.</title>
        <authorList>
            <person name="Mikhailov K.V."/>
            <person name="Slusarev G.S."/>
            <person name="Nikitin M.A."/>
            <person name="Logacheva M.D."/>
            <person name="Penin A."/>
            <person name="Aleoshin V."/>
            <person name="Panchin Y.V."/>
        </authorList>
    </citation>
    <scope>NUCLEOTIDE SEQUENCE [LARGE SCALE GENOMIC DNA]</scope>
    <source>
        <strain evidence="2">Intl2013</strain>
        <tissue evidence="2">Whole animal</tissue>
    </source>
</reference>
<name>A0A177B3G4_9BILA</name>
<sequence>MSLCFLWAVESRRLARIKKQEDEIIQLKERMKQRESVEEGEGSEELKIIPEKESDSSADSDEADQLIEKMNEQEKMNIRNLSANREKQRQIMEKRLQAKKNKQNAKAKRRATHSLNVGKSLTGKILENSIFKNKQNNMFRQLSKELHSEAEIIKKEMQLDLDKQLKEQNQQFIQQLSKLGNISISQLKEINESLQELDTS</sequence>
<evidence type="ECO:0000256" key="1">
    <source>
        <dbReference type="SAM" id="MobiDB-lite"/>
    </source>
</evidence>
<feature type="compositionally biased region" description="Basic and acidic residues" evidence="1">
    <location>
        <begin position="44"/>
        <end position="55"/>
    </location>
</feature>
<keyword evidence="3" id="KW-1185">Reference proteome</keyword>
<dbReference type="Proteomes" id="UP000078046">
    <property type="component" value="Unassembled WGS sequence"/>
</dbReference>
<evidence type="ECO:0000313" key="3">
    <source>
        <dbReference type="Proteomes" id="UP000078046"/>
    </source>
</evidence>
<gene>
    <name evidence="2" type="ORF">A3Q56_03435</name>
</gene>
<protein>
    <submittedName>
        <fullName evidence="2">Uncharacterized protein</fullName>
    </submittedName>
</protein>